<dbReference type="GO" id="GO:0000785">
    <property type="term" value="C:chromatin"/>
    <property type="evidence" value="ECO:0007669"/>
    <property type="project" value="TreeGrafter"/>
</dbReference>
<sequence length="1060" mass="119601">MDGEESPQWHCENRGIDGADQHGLKQGEKGRIVSSTSQSDKSRVKDLLKEVSAGQHEKRKRGRPRKKVDDLASRPVGLIGRAMERGGARRASVRQGKPLRRFAVDVSTSDQELAVMDEDEDQKEDKWNAKNKRNMRHWDKGKTKRRKTEKEDTDPSFGPRADTNSKKTADDDSYSEASSFLLQYPTILFILLFYWYPHLSEADFLTKCPVCRRNCNCKACLRMIGIAKPPEKAMKDADKLKFYCHILHLLLPWLKEFIQEQNAERDIEAMIQGSVSTEIKLQRTECDKDERILCNVCKTSIIDFHRSCPTCLYDLCLNCCRELRESCFPGGLGKIILPYQDRGNEYIHGSIPRFKNKLRESSLTMKASSAVHQTPLIEWKAKKDGSIPCPPKDIGGCGSSVLELRCVFQENYLSALEEKAEAIINSPASDCLGNSVPCSCFNATGQINSSSGLLQKAACRKESNDNYVYCPTASDVQHGELDHFQKHWLDGQPVIVRDVLELTSGLSWEPMVMWRALREKKLSEKAPERLTVKAIDCLDWCEVEINIHQFFTGYTEGRKHKNGWPEMLKLKDWPPANSFEERLPRHGAEFLTALPFPEYTNPTCGPLNLAAKLPKDVLKPDLGPKTYIAYGLPEELIRGDSVTKLHCDMSDAVNVLTHTAEATLSQDQLSKIEMLKKKHLKQDITEKLYAAHEDSIDEVMPAPSEDCDTKEASDQNTAIKLRKGHEHGIFMEKNAADDGKKGGRVPRPGDMLCNIVNNLGEMRSEVKAIVCSNQSQLANSRVDGELGGSVGEITGIDICKEPDETVEIKDPNKNEGMKSSISSQVNRATLASITARTKTDDVDGCEVHDIVYSGIATKILEGIPEECDKVIELENPKSGTETTIIEGDDRCDEKSAKADNILEQKISDGGALWDIFRREDVVKLQEYLKKHCKEFRHVHCSPVEQVIHPIHDQSFYLTTEHKRKLKAEYGIEPWTFEQKLGEAIFIPAGCPHQVRNLKSCIKVALDFVSPENVRECIRLTEEFRTLPDEHRAKEDKLGVKKMALFAMNQVVKELEDLKFQ</sequence>
<dbReference type="SUPFAM" id="SSF51197">
    <property type="entry name" value="Clavaminate synthase-like"/>
    <property type="match status" value="1"/>
</dbReference>
<comment type="subcellular location">
    <subcellularLocation>
        <location evidence="1">Nucleus</location>
    </subcellularLocation>
</comment>
<feature type="domain" description="JmjC" evidence="6">
    <location>
        <begin position="602"/>
        <end position="1024"/>
    </location>
</feature>
<dbReference type="PANTHER" id="PTHR12549:SF11">
    <property type="entry name" value="LYSINE-SPECIFIC DEMETHYLASE JMJ25"/>
    <property type="match status" value="1"/>
</dbReference>
<dbReference type="GO" id="GO:0000118">
    <property type="term" value="C:histone deacetylase complex"/>
    <property type="evidence" value="ECO:0007669"/>
    <property type="project" value="TreeGrafter"/>
</dbReference>
<dbReference type="InterPro" id="IPR045109">
    <property type="entry name" value="LSDs-like"/>
</dbReference>
<feature type="compositionally biased region" description="Basic and acidic residues" evidence="5">
    <location>
        <begin position="40"/>
        <end position="49"/>
    </location>
</feature>
<dbReference type="GO" id="GO:0003712">
    <property type="term" value="F:transcription coregulator activity"/>
    <property type="evidence" value="ECO:0007669"/>
    <property type="project" value="TreeGrafter"/>
</dbReference>
<evidence type="ECO:0000313" key="7">
    <source>
        <dbReference type="EMBL" id="WOK95580.1"/>
    </source>
</evidence>
<evidence type="ECO:0000313" key="8">
    <source>
        <dbReference type="Proteomes" id="UP001327560"/>
    </source>
</evidence>
<feature type="region of interest" description="Disordered" evidence="5">
    <location>
        <begin position="113"/>
        <end position="171"/>
    </location>
</feature>
<dbReference type="AlphaFoldDB" id="A0AAQ3Q238"/>
<dbReference type="Pfam" id="PF02373">
    <property type="entry name" value="JmjC"/>
    <property type="match status" value="1"/>
</dbReference>
<evidence type="ECO:0000256" key="5">
    <source>
        <dbReference type="SAM" id="MobiDB-lite"/>
    </source>
</evidence>
<evidence type="ECO:0000256" key="2">
    <source>
        <dbReference type="ARBA" id="ARBA00006801"/>
    </source>
</evidence>
<dbReference type="GO" id="GO:0006357">
    <property type="term" value="P:regulation of transcription by RNA polymerase II"/>
    <property type="evidence" value="ECO:0007669"/>
    <property type="project" value="TreeGrafter"/>
</dbReference>
<dbReference type="FunFam" id="2.60.120.650:FF:000033">
    <property type="entry name" value="Transcription factor jumonji (JmjC) domain-containing protein"/>
    <property type="match status" value="1"/>
</dbReference>
<evidence type="ECO:0000256" key="1">
    <source>
        <dbReference type="ARBA" id="ARBA00004123"/>
    </source>
</evidence>
<dbReference type="EMBL" id="CP136890">
    <property type="protein sequence ID" value="WOK95580.1"/>
    <property type="molecule type" value="Genomic_DNA"/>
</dbReference>
<dbReference type="PANTHER" id="PTHR12549">
    <property type="entry name" value="JMJC DOMAIN-CONTAINING HISTONE DEMETHYLATION PROTEIN"/>
    <property type="match status" value="1"/>
</dbReference>
<comment type="similarity">
    <text evidence="2">Belongs to the JARID1 histone demethylase family.</text>
</comment>
<dbReference type="Gene3D" id="2.60.120.650">
    <property type="entry name" value="Cupin"/>
    <property type="match status" value="2"/>
</dbReference>
<feature type="region of interest" description="Disordered" evidence="5">
    <location>
        <begin position="1"/>
        <end position="94"/>
    </location>
</feature>
<keyword evidence="3" id="KW-0479">Metal-binding</keyword>
<dbReference type="Proteomes" id="UP001327560">
    <property type="component" value="Chromosome 1"/>
</dbReference>
<feature type="compositionally biased region" description="Basic and acidic residues" evidence="5">
    <location>
        <begin position="11"/>
        <end position="31"/>
    </location>
</feature>
<feature type="region of interest" description="Disordered" evidence="5">
    <location>
        <begin position="724"/>
        <end position="745"/>
    </location>
</feature>
<dbReference type="PROSITE" id="PS51184">
    <property type="entry name" value="JMJC"/>
    <property type="match status" value="1"/>
</dbReference>
<dbReference type="GO" id="GO:0032454">
    <property type="term" value="F:histone H3K9 demethylase activity"/>
    <property type="evidence" value="ECO:0007669"/>
    <property type="project" value="InterPro"/>
</dbReference>
<dbReference type="SMART" id="SM00558">
    <property type="entry name" value="JmjC"/>
    <property type="match status" value="1"/>
</dbReference>
<feature type="compositionally biased region" description="Basic residues" evidence="5">
    <location>
        <begin position="57"/>
        <end position="66"/>
    </location>
</feature>
<proteinExistence type="inferred from homology"/>
<evidence type="ECO:0000259" key="6">
    <source>
        <dbReference type="PROSITE" id="PS51184"/>
    </source>
</evidence>
<gene>
    <name evidence="7" type="ORF">Cni_G04287</name>
</gene>
<keyword evidence="8" id="KW-1185">Reference proteome</keyword>
<organism evidence="7 8">
    <name type="scientific">Canna indica</name>
    <name type="common">Indian-shot</name>
    <dbReference type="NCBI Taxonomy" id="4628"/>
    <lineage>
        <taxon>Eukaryota</taxon>
        <taxon>Viridiplantae</taxon>
        <taxon>Streptophyta</taxon>
        <taxon>Embryophyta</taxon>
        <taxon>Tracheophyta</taxon>
        <taxon>Spermatophyta</taxon>
        <taxon>Magnoliopsida</taxon>
        <taxon>Liliopsida</taxon>
        <taxon>Zingiberales</taxon>
        <taxon>Cannaceae</taxon>
        <taxon>Canna</taxon>
    </lineage>
</organism>
<feature type="compositionally biased region" description="Basic and acidic residues" evidence="5">
    <location>
        <begin position="726"/>
        <end position="741"/>
    </location>
</feature>
<dbReference type="GO" id="GO:0046872">
    <property type="term" value="F:metal ion binding"/>
    <property type="evidence" value="ECO:0007669"/>
    <property type="project" value="UniProtKB-KW"/>
</dbReference>
<accession>A0AAQ3Q238</accession>
<reference evidence="7 8" key="1">
    <citation type="submission" date="2023-10" db="EMBL/GenBank/DDBJ databases">
        <title>Chromosome-scale genome assembly provides insights into flower coloration mechanisms of Canna indica.</title>
        <authorList>
            <person name="Li C."/>
        </authorList>
    </citation>
    <scope>NUCLEOTIDE SEQUENCE [LARGE SCALE GENOMIC DNA]</scope>
    <source>
        <tissue evidence="7">Flower</tissue>
    </source>
</reference>
<dbReference type="GO" id="GO:0031490">
    <property type="term" value="F:chromatin DNA binding"/>
    <property type="evidence" value="ECO:0007669"/>
    <property type="project" value="TreeGrafter"/>
</dbReference>
<keyword evidence="4" id="KW-0539">Nucleus</keyword>
<evidence type="ECO:0000256" key="3">
    <source>
        <dbReference type="ARBA" id="ARBA00022723"/>
    </source>
</evidence>
<evidence type="ECO:0000256" key="4">
    <source>
        <dbReference type="ARBA" id="ARBA00023242"/>
    </source>
</evidence>
<name>A0AAQ3Q238_9LILI</name>
<protein>
    <submittedName>
        <fullName evidence="7">Lysine-specific demethylase JMJ25-like isoform X2</fullName>
    </submittedName>
</protein>
<dbReference type="InterPro" id="IPR003347">
    <property type="entry name" value="JmjC_dom"/>
</dbReference>